<evidence type="ECO:0000313" key="4">
    <source>
        <dbReference type="WBParaSite" id="maker-uti_cns_0006667-snap-gene-0.2-mRNA-1"/>
    </source>
</evidence>
<dbReference type="WBParaSite" id="maker-uti_cns_0006667-snap-gene-0.2-mRNA-1">
    <property type="protein sequence ID" value="maker-uti_cns_0006667-snap-gene-0.2-mRNA-1"/>
    <property type="gene ID" value="maker-uti_cns_0006667-snap-gene-0.2"/>
</dbReference>
<feature type="transmembrane region" description="Helical" evidence="2">
    <location>
        <begin position="643"/>
        <end position="666"/>
    </location>
</feature>
<evidence type="ECO:0000256" key="1">
    <source>
        <dbReference type="SAM" id="MobiDB-lite"/>
    </source>
</evidence>
<feature type="transmembrane region" description="Helical" evidence="2">
    <location>
        <begin position="798"/>
        <end position="817"/>
    </location>
</feature>
<name>A0A1I8HJZ1_9PLAT</name>
<feature type="region of interest" description="Disordered" evidence="1">
    <location>
        <begin position="1228"/>
        <end position="1269"/>
    </location>
</feature>
<keyword evidence="2" id="KW-0812">Transmembrane</keyword>
<feature type="transmembrane region" description="Helical" evidence="2">
    <location>
        <begin position="464"/>
        <end position="485"/>
    </location>
</feature>
<feature type="compositionally biased region" description="Low complexity" evidence="1">
    <location>
        <begin position="1513"/>
        <end position="1529"/>
    </location>
</feature>
<accession>A0A1I8HJZ1</accession>
<dbReference type="Proteomes" id="UP000095280">
    <property type="component" value="Unplaced"/>
</dbReference>
<feature type="region of interest" description="Disordered" evidence="1">
    <location>
        <begin position="1507"/>
        <end position="1534"/>
    </location>
</feature>
<feature type="compositionally biased region" description="Basic and acidic residues" evidence="1">
    <location>
        <begin position="152"/>
        <end position="162"/>
    </location>
</feature>
<organism evidence="3 4">
    <name type="scientific">Macrostomum lignano</name>
    <dbReference type="NCBI Taxonomy" id="282301"/>
    <lineage>
        <taxon>Eukaryota</taxon>
        <taxon>Metazoa</taxon>
        <taxon>Spiralia</taxon>
        <taxon>Lophotrochozoa</taxon>
        <taxon>Platyhelminthes</taxon>
        <taxon>Rhabditophora</taxon>
        <taxon>Macrostomorpha</taxon>
        <taxon>Macrostomida</taxon>
        <taxon>Macrostomidae</taxon>
        <taxon>Macrostomum</taxon>
    </lineage>
</organism>
<keyword evidence="2" id="KW-1133">Transmembrane helix</keyword>
<feature type="region of interest" description="Disordered" evidence="1">
    <location>
        <begin position="141"/>
        <end position="172"/>
    </location>
</feature>
<feature type="transmembrane region" description="Helical" evidence="2">
    <location>
        <begin position="902"/>
        <end position="919"/>
    </location>
</feature>
<feature type="compositionally biased region" description="Pro residues" evidence="1">
    <location>
        <begin position="1927"/>
        <end position="1936"/>
    </location>
</feature>
<feature type="transmembrane region" description="Helical" evidence="2">
    <location>
        <begin position="719"/>
        <end position="740"/>
    </location>
</feature>
<feature type="transmembrane region" description="Helical" evidence="2">
    <location>
        <begin position="686"/>
        <end position="707"/>
    </location>
</feature>
<sequence>MVTPHLALQHPSHPWINPDPATVVQETSDTKSDIEQMQPQTVLQLQELQEFQSVYSTTEAFDGGRAGFYYDAECPSIAGVPQSQSSYEDRFYNYHGQSDGMTGCGCNNTNCCFYRSSNSTDNESNLQQDCCATLTTNDSSHCEPASHSSQRQHQDETEEAKKSQNGTGGTSASREIYEEVEAENVFPVTGNEQEADSRIAEMVEKQQAWRHVPVEQEQLHFVIAAQQLPAFVDELGEALQQHHWHAMRHVQPSEAAVAIDTEQLQAGEARKPEQTQQPDLIRAPLEQTFRLQVGQEKRELPGGDVAATEMLHSCLTQANEPAECEGHGRVSQTGQYRHGHEVLLGMLASPGSDNANSEGRLQQAELLLLGILENIVHNEQELRSEIPPVDILLGDLHQRDGLVAEEPLPELRAPVPGIVDHEVGALLGECWDTEQQHNNGVETQEGAPPYSKNMVKLFDKGFDFFAFNVYYCVGFFDMFLVPASAYEYGGASFLGLYSIIVLLFGIPAFAEESSYLMVDDSRNRSPKFRKWLLCYEAISLMQITQLAVGEAHNKIVVTMTQFFTLVAPRSAELLPLYSDNCRIYTKQIQQDNGSASISAINMGEASKDSEQQELRLLQPSCLVRDRSEVACTIHALFSDPGSIFFYTMCMMSVLMLVYALLFGRPLSGANEKKENPHLIQSFDKSLTNALLFSSHSLGVMGFSISIIGSRAGPPVRRNFVSLSVLVCLVDTAMACTFSGLNYLRQAAVEHLCSSDSGARIDTSQFMSMPDMTPALFNSSRFVFKEASLRGALLVGESILFLLVSLMLSCAYLLTSDFQALRISNTRPNLVLVLVLVRFAAVISLHLLSLNSLMQHLEAYSWTCVQLFFPVVKIFDCISIHLSTGFQGYIEDRRRLLPSENTVQLFIFNWYIAPVSVYLYHFGYPLMLLLALQQVAHSANGLFVVELGESLAIIEGFRLHFAGLKFFFALLVSGFALLENLPDLRHCEGLRLVELKRKAKLAGVLFGHLVGERLTHDDAEMAGAAGEDEDLYATASVKAVAEFLLNAEALDEAPPRLDVEEFSRRKRLGFENFVRLLLSIGSLSSGYLSVDSLQILQTARHLLLDGGNLCTQTVLSLAQHLLHLAQQLLNRLHIVLKPPLGAHNSLSGRLQAPVRLGESRQLRPELLQLRLQALTLRELQFSCEQAASVPSCCGSFGVVPPAAVIMRYICTIWLVLASGVSCSGGTAHTWPHTGQLRPPLQSAGSDRKQRRQTVWRHGSSRGSVNSWEHRGQDTKLASMLQWRQGHQQDEQRQRSRSRQQPIPLCVAIEAAQRPKLDATRLAIRGTAQLGGRALADPAQDRLPRRRLVLARPRSRRADDQFRLANLPGGCADRRQILAPRGQRRRPTEAAQLEPDCRHRRVVGAANRLANQLLQARQRPDPSLPFPLAMKIGHVATGDVEGVLLFGYEVAVHLQSAVKTYRLTCNWVLNSASAGSSVTGEEDSSAACTAVSAVGTEIRTPDCAVVTPQPPLTPADESASDGAAADAAGGEFPAPSPSTLSAVEAAVAAAACQELSIKIGEALIHESAAEVADLIGGDGISMNESGFYSQSSALLLRSGQLLLELASVPIASLNSRASSRLSNQPRSNWPARSRAWPRSARQASRRAFSASSALACRSTASCRQSRTPSLPPPTPLSSRANSRSSLSTADQDASPRAPTLSSNSRNLSNLAPMVLAELVQLLLVHRVRLSTGRPAGTSAGAFAAAAACCRHCRCWRSASFATVGMKQRHLGNDAAHGVIPAQHFAIENRIASVWLGFGNGTANFDEFNNRHLALAEWMRLWPAFEARLGHVTAVQLALLQRRRLVEIGVTRPLCFSLNSLANRPRKNSDSSSSTSRWQYNRRFWHSIIKLDPGLLAEHRSIGFSRSTMPSDTSCTRIRSRATSLSQAEEPPPPLPPASDPASSFAPPPMQLLRAAEDSRRTYSQPQLLVAPAASESLLRAALMRSGQARQVQRVSRRSASCAISMAESELLQPPTRPKHSLSVPVMSNDLFCF</sequence>
<keyword evidence="3" id="KW-1185">Reference proteome</keyword>
<evidence type="ECO:0000256" key="2">
    <source>
        <dbReference type="SAM" id="Phobius"/>
    </source>
</evidence>
<feature type="region of interest" description="Disordered" evidence="1">
    <location>
        <begin position="1657"/>
        <end position="1702"/>
    </location>
</feature>
<feature type="transmembrane region" description="Helical" evidence="2">
    <location>
        <begin position="829"/>
        <end position="847"/>
    </location>
</feature>
<feature type="compositionally biased region" description="Low complexity" evidence="1">
    <location>
        <begin position="1674"/>
        <end position="1685"/>
    </location>
</feature>
<feature type="region of interest" description="Disordered" evidence="1">
    <location>
        <begin position="1280"/>
        <end position="1299"/>
    </location>
</feature>
<feature type="region of interest" description="Disordered" evidence="1">
    <location>
        <begin position="1615"/>
        <end position="1635"/>
    </location>
</feature>
<protein>
    <submittedName>
        <fullName evidence="4">Anoctamin</fullName>
    </submittedName>
</protein>
<proteinExistence type="predicted"/>
<evidence type="ECO:0000313" key="3">
    <source>
        <dbReference type="Proteomes" id="UP000095280"/>
    </source>
</evidence>
<feature type="compositionally biased region" description="Polar residues" evidence="1">
    <location>
        <begin position="1904"/>
        <end position="1924"/>
    </location>
</feature>
<feature type="transmembrane region" description="Helical" evidence="2">
    <location>
        <begin position="491"/>
        <end position="510"/>
    </location>
</feature>
<feature type="region of interest" description="Disordered" evidence="1">
    <location>
        <begin position="1904"/>
        <end position="1945"/>
    </location>
</feature>
<reference evidence="4" key="1">
    <citation type="submission" date="2016-11" db="UniProtKB">
        <authorList>
            <consortium name="WormBaseParasite"/>
        </authorList>
    </citation>
    <scope>IDENTIFICATION</scope>
</reference>
<keyword evidence="2" id="KW-0472">Membrane</keyword>